<dbReference type="Proteomes" id="UP000263268">
    <property type="component" value="Unassembled WGS sequence"/>
</dbReference>
<dbReference type="AlphaFoldDB" id="A0A3D6BQM7"/>
<protein>
    <recommendedName>
        <fullName evidence="3">Lipoprotein</fullName>
    </recommendedName>
</protein>
<comment type="caution">
    <text evidence="1">The sequence shown here is derived from an EMBL/GenBank/DDBJ whole genome shotgun (WGS) entry which is preliminary data.</text>
</comment>
<gene>
    <name evidence="1" type="ORF">DHV22_02290</name>
</gene>
<evidence type="ECO:0000313" key="2">
    <source>
        <dbReference type="Proteomes" id="UP000263268"/>
    </source>
</evidence>
<evidence type="ECO:0000313" key="1">
    <source>
        <dbReference type="EMBL" id="HCY80499.1"/>
    </source>
</evidence>
<organism evidence="1 2">
    <name type="scientific">Xanthomarina gelatinilytica</name>
    <dbReference type="NCBI Taxonomy" id="1137281"/>
    <lineage>
        <taxon>Bacteria</taxon>
        <taxon>Pseudomonadati</taxon>
        <taxon>Bacteroidota</taxon>
        <taxon>Flavobacteriia</taxon>
        <taxon>Flavobacteriales</taxon>
        <taxon>Flavobacteriaceae</taxon>
        <taxon>Xanthomarina</taxon>
    </lineage>
</organism>
<proteinExistence type="predicted"/>
<sequence length="298" mass="31717">MVDELKKKKKMKKLNYLLTMFFALTLLVGCDTDPDNNAPVTDEAGLIIDVSNSGGALLGSPEAGVPIGDASVTFSDVALNFEITQVLGSLDNVSKLEIVKFLNSDANQGTEGITVAETTTLPFSFSYETIDEFVAGTGTTVDQLRIGDVFTFRVKIYQNDGDVYYYNNKMGRVSLTINCAYDLTGTYTMTNSVCTNPQTVEISINPDGTWYLSTADGGLLQFCSANTTLVNDGSISVGCGGVVTAVASGPGYCEGGGYGIGCITGGSWDQDAGILIMEHTDAFFSWSGGTYTSQYVRQ</sequence>
<dbReference type="EMBL" id="DPRK01000032">
    <property type="protein sequence ID" value="HCY80499.1"/>
    <property type="molecule type" value="Genomic_DNA"/>
</dbReference>
<reference evidence="1 2" key="1">
    <citation type="journal article" date="2018" name="Nat. Biotechnol.">
        <title>A standardized bacterial taxonomy based on genome phylogeny substantially revises the tree of life.</title>
        <authorList>
            <person name="Parks D.H."/>
            <person name="Chuvochina M."/>
            <person name="Waite D.W."/>
            <person name="Rinke C."/>
            <person name="Skarshewski A."/>
            <person name="Chaumeil P.A."/>
            <person name="Hugenholtz P."/>
        </authorList>
    </citation>
    <scope>NUCLEOTIDE SEQUENCE [LARGE SCALE GENOMIC DNA]</scope>
    <source>
        <strain evidence="1">UBA10227</strain>
    </source>
</reference>
<accession>A0A3D6BQM7</accession>
<dbReference type="PROSITE" id="PS51257">
    <property type="entry name" value="PROKAR_LIPOPROTEIN"/>
    <property type="match status" value="1"/>
</dbReference>
<evidence type="ECO:0008006" key="3">
    <source>
        <dbReference type="Google" id="ProtNLM"/>
    </source>
</evidence>
<name>A0A3D6BQM7_9FLAO</name>